<name>W7QGR5_9ALTE</name>
<keyword evidence="10 12" id="KW-0704">Schiff base</keyword>
<dbReference type="InterPro" id="IPR013785">
    <property type="entry name" value="Aldolase_TIM"/>
</dbReference>
<dbReference type="EMBL" id="ARZY01000007">
    <property type="protein sequence ID" value="EWH11066.1"/>
    <property type="molecule type" value="Genomic_DNA"/>
</dbReference>
<feature type="site" description="L-lysine inhibitor binding" evidence="16">
    <location>
        <position position="80"/>
    </location>
</feature>
<evidence type="ECO:0000256" key="3">
    <source>
        <dbReference type="ARBA" id="ARBA00007592"/>
    </source>
</evidence>
<evidence type="ECO:0000256" key="8">
    <source>
        <dbReference type="ARBA" id="ARBA00023154"/>
    </source>
</evidence>
<comment type="similarity">
    <text evidence="3 12 13">Belongs to the DapA family.</text>
</comment>
<dbReference type="PANTHER" id="PTHR12128">
    <property type="entry name" value="DIHYDRODIPICOLINATE SYNTHASE"/>
    <property type="match status" value="1"/>
</dbReference>
<comment type="caution">
    <text evidence="12">Was originally thought to be a dihydrodipicolinate synthase (DHDPS), catalyzing the condensation of (S)-aspartate-beta-semialdehyde [(S)-ASA] and pyruvate to dihydrodipicolinate (DHDP). However, it was shown in E.coli that the product of the enzymatic reaction is not dihydrodipicolinate but in fact (4S)-4-hydroxy-2,3,4,5-tetrahydro-(2S)-dipicolinic acid (HTPA), and that the consecutive dehydration reaction leading to DHDP is not spontaneous but catalyzed by DapB.</text>
</comment>
<dbReference type="InterPro" id="IPR005263">
    <property type="entry name" value="DapA"/>
</dbReference>
<evidence type="ECO:0000256" key="2">
    <source>
        <dbReference type="ARBA" id="ARBA00005120"/>
    </source>
</evidence>
<evidence type="ECO:0000256" key="5">
    <source>
        <dbReference type="ARBA" id="ARBA00022490"/>
    </source>
</evidence>
<dbReference type="STRING" id="1328313.DS2_05840"/>
<feature type="binding site" evidence="12 15">
    <location>
        <position position="45"/>
    </location>
    <ligand>
        <name>pyruvate</name>
        <dbReference type="ChEBI" id="CHEBI:15361"/>
    </ligand>
</feature>
<keyword evidence="18" id="KW-1185">Reference proteome</keyword>
<feature type="site" description="L-lysine inhibitor binding" evidence="16">
    <location>
        <position position="84"/>
    </location>
</feature>
<evidence type="ECO:0000256" key="10">
    <source>
        <dbReference type="ARBA" id="ARBA00023270"/>
    </source>
</evidence>
<evidence type="ECO:0000256" key="9">
    <source>
        <dbReference type="ARBA" id="ARBA00023239"/>
    </source>
</evidence>
<evidence type="ECO:0000256" key="4">
    <source>
        <dbReference type="ARBA" id="ARBA00012086"/>
    </source>
</evidence>
<dbReference type="PANTHER" id="PTHR12128:SF66">
    <property type="entry name" value="4-HYDROXY-2-OXOGLUTARATE ALDOLASE, MITOCHONDRIAL"/>
    <property type="match status" value="1"/>
</dbReference>
<keyword evidence="7 12" id="KW-0220">Diaminopimelate biosynthesis</keyword>
<keyword evidence="6 12" id="KW-0028">Amino-acid biosynthesis</keyword>
<comment type="catalytic activity">
    <reaction evidence="11 12">
        <text>L-aspartate 4-semialdehyde + pyruvate = (2S,4S)-4-hydroxy-2,3,4,5-tetrahydrodipicolinate + H2O + H(+)</text>
        <dbReference type="Rhea" id="RHEA:34171"/>
        <dbReference type="ChEBI" id="CHEBI:15361"/>
        <dbReference type="ChEBI" id="CHEBI:15377"/>
        <dbReference type="ChEBI" id="CHEBI:15378"/>
        <dbReference type="ChEBI" id="CHEBI:67139"/>
        <dbReference type="ChEBI" id="CHEBI:537519"/>
        <dbReference type="EC" id="4.3.3.7"/>
    </reaction>
</comment>
<dbReference type="GO" id="GO:0005829">
    <property type="term" value="C:cytosol"/>
    <property type="evidence" value="ECO:0007669"/>
    <property type="project" value="TreeGrafter"/>
</dbReference>
<dbReference type="Proteomes" id="UP000019276">
    <property type="component" value="Unassembled WGS sequence"/>
</dbReference>
<dbReference type="RefSeq" id="WP_035013737.1">
    <property type="nucleotide sequence ID" value="NZ_ARZY01000007.1"/>
</dbReference>
<evidence type="ECO:0000313" key="18">
    <source>
        <dbReference type="Proteomes" id="UP000019276"/>
    </source>
</evidence>
<protein>
    <recommendedName>
        <fullName evidence="4 12">4-hydroxy-tetrahydrodipicolinate synthase</fullName>
        <shortName evidence="12">HTPA synthase</shortName>
        <ecNumber evidence="4 12">4.3.3.7</ecNumber>
    </recommendedName>
</protein>
<dbReference type="PIRSF" id="PIRSF001365">
    <property type="entry name" value="DHDPS"/>
    <property type="match status" value="1"/>
</dbReference>
<comment type="pathway">
    <text evidence="2 12">Amino-acid biosynthesis; L-lysine biosynthesis via DAP pathway; (S)-tetrahydrodipicolinate from L-aspartate: step 3/4.</text>
</comment>
<accession>W7QGR5</accession>
<feature type="active site" description="Schiff-base intermediate with substrate" evidence="12 14">
    <location>
        <position position="161"/>
    </location>
</feature>
<evidence type="ECO:0000313" key="17">
    <source>
        <dbReference type="EMBL" id="EWH11066.1"/>
    </source>
</evidence>
<feature type="site" description="L-lysine inhibitor binding; via carbonyl oxygen" evidence="16">
    <location>
        <position position="49"/>
    </location>
</feature>
<keyword evidence="5 12" id="KW-0963">Cytoplasm</keyword>
<dbReference type="SMART" id="SM01130">
    <property type="entry name" value="DHDPS"/>
    <property type="match status" value="1"/>
</dbReference>
<dbReference type="PATRIC" id="fig|1328313.3.peg.1203"/>
<dbReference type="GO" id="GO:0019877">
    <property type="term" value="P:diaminopimelate biosynthetic process"/>
    <property type="evidence" value="ECO:0007669"/>
    <property type="project" value="UniProtKB-UniRule"/>
</dbReference>
<dbReference type="AlphaFoldDB" id="W7QGR5"/>
<dbReference type="GO" id="GO:0009089">
    <property type="term" value="P:lysine biosynthetic process via diaminopimelate"/>
    <property type="evidence" value="ECO:0007669"/>
    <property type="project" value="UniProtKB-UniRule"/>
</dbReference>
<evidence type="ECO:0000256" key="6">
    <source>
        <dbReference type="ARBA" id="ARBA00022605"/>
    </source>
</evidence>
<dbReference type="Gene3D" id="3.20.20.70">
    <property type="entry name" value="Aldolase class I"/>
    <property type="match status" value="1"/>
</dbReference>
<dbReference type="InterPro" id="IPR020624">
    <property type="entry name" value="Schiff_base-form_aldolases_CS"/>
</dbReference>
<evidence type="ECO:0000256" key="16">
    <source>
        <dbReference type="PIRSR" id="PIRSR001365-3"/>
    </source>
</evidence>
<dbReference type="PROSITE" id="PS00665">
    <property type="entry name" value="DHDPS_1"/>
    <property type="match status" value="1"/>
</dbReference>
<dbReference type="EC" id="4.3.3.7" evidence="4 12"/>
<evidence type="ECO:0000256" key="15">
    <source>
        <dbReference type="PIRSR" id="PIRSR001365-2"/>
    </source>
</evidence>
<proteinExistence type="inferred from homology"/>
<comment type="function">
    <text evidence="1 12">Catalyzes the condensation of (S)-aspartate-beta-semialdehyde [(S)-ASA] and pyruvate to 4-hydroxy-tetrahydrodipicolinate (HTPA).</text>
</comment>
<comment type="subcellular location">
    <subcellularLocation>
        <location evidence="12">Cytoplasm</location>
    </subcellularLocation>
</comment>
<feature type="site" description="Part of a proton relay during catalysis" evidence="12 16">
    <location>
        <position position="107"/>
    </location>
</feature>
<dbReference type="HAMAP" id="MF_00418">
    <property type="entry name" value="DapA"/>
    <property type="match status" value="1"/>
</dbReference>
<dbReference type="UniPathway" id="UPA00034">
    <property type="reaction ID" value="UER00017"/>
</dbReference>
<evidence type="ECO:0000256" key="11">
    <source>
        <dbReference type="ARBA" id="ARBA00047836"/>
    </source>
</evidence>
<dbReference type="NCBIfam" id="TIGR00674">
    <property type="entry name" value="dapA"/>
    <property type="match status" value="1"/>
</dbReference>
<organism evidence="17 18">
    <name type="scientific">Catenovulum agarivorans DS-2</name>
    <dbReference type="NCBI Taxonomy" id="1328313"/>
    <lineage>
        <taxon>Bacteria</taxon>
        <taxon>Pseudomonadati</taxon>
        <taxon>Pseudomonadota</taxon>
        <taxon>Gammaproteobacteria</taxon>
        <taxon>Alteromonadales</taxon>
        <taxon>Alteromonadaceae</taxon>
        <taxon>Catenovulum</taxon>
    </lineage>
</organism>
<dbReference type="eggNOG" id="COG0329">
    <property type="taxonomic scope" value="Bacteria"/>
</dbReference>
<feature type="binding site" evidence="12 15">
    <location>
        <position position="203"/>
    </location>
    <ligand>
        <name>pyruvate</name>
        <dbReference type="ChEBI" id="CHEBI:15361"/>
    </ligand>
</feature>
<evidence type="ECO:0000256" key="12">
    <source>
        <dbReference type="HAMAP-Rule" id="MF_00418"/>
    </source>
</evidence>
<dbReference type="Pfam" id="PF00701">
    <property type="entry name" value="DHDPS"/>
    <property type="match status" value="1"/>
</dbReference>
<comment type="caution">
    <text evidence="17">The sequence shown here is derived from an EMBL/GenBank/DDBJ whole genome shotgun (WGS) entry which is preliminary data.</text>
</comment>
<feature type="active site" description="Proton donor/acceptor" evidence="12 14">
    <location>
        <position position="133"/>
    </location>
</feature>
<dbReference type="SUPFAM" id="SSF51569">
    <property type="entry name" value="Aldolase"/>
    <property type="match status" value="1"/>
</dbReference>
<dbReference type="OrthoDB" id="9782828at2"/>
<evidence type="ECO:0000256" key="14">
    <source>
        <dbReference type="PIRSR" id="PIRSR001365-1"/>
    </source>
</evidence>
<gene>
    <name evidence="12" type="primary">dapA</name>
    <name evidence="17" type="ORF">DS2_05840</name>
</gene>
<dbReference type="GO" id="GO:0008840">
    <property type="term" value="F:4-hydroxy-tetrahydrodipicolinate synthase activity"/>
    <property type="evidence" value="ECO:0007669"/>
    <property type="project" value="UniProtKB-UniRule"/>
</dbReference>
<dbReference type="PRINTS" id="PR00146">
    <property type="entry name" value="DHPICSNTHASE"/>
</dbReference>
<keyword evidence="9 12" id="KW-0456">Lyase</keyword>
<evidence type="ECO:0000256" key="7">
    <source>
        <dbReference type="ARBA" id="ARBA00022915"/>
    </source>
</evidence>
<dbReference type="CDD" id="cd00950">
    <property type="entry name" value="DHDPS"/>
    <property type="match status" value="1"/>
</dbReference>
<feature type="site" description="Part of a proton relay during catalysis" evidence="12 16">
    <location>
        <position position="44"/>
    </location>
</feature>
<dbReference type="InterPro" id="IPR002220">
    <property type="entry name" value="DapA-like"/>
</dbReference>
<evidence type="ECO:0000256" key="13">
    <source>
        <dbReference type="PIRNR" id="PIRNR001365"/>
    </source>
</evidence>
<sequence length="294" mass="31753">MIRGSIVALITPMHEDGTVDYQSLEQLVEFHVNAGSHGVVAVGTTGESATLPVDEHVKVVETVVKQAAGRIKVLAGNGANSTSEAIELTKLMANSGIDAFLNVTPYYNKPSQKGLIAHFEAIAECSDIPQILYNVPGRCAVDLLPEAVAHLSKHPKIIGIKEATGSIERLKEIKALVPNDFSLLSGDDETSFAFLQNGGHGVISVTANVAPAEIASICNLCAEGQYAQAKEIDDNLQVLHRDLFVESNPVPVKWAMYRMNKIKHCVFRLPLLPPEPNSQKVIEQALRQSGFIND</sequence>
<reference evidence="17 18" key="1">
    <citation type="journal article" date="2014" name="Genome Announc.">
        <title>Draft Genome Sequence of the Agar-Degrading Bacterium Catenovulum sp. Strain DS-2, Isolated from Intestines of Haliotis diversicolor.</title>
        <authorList>
            <person name="Shan D."/>
            <person name="Li X."/>
            <person name="Gu Z."/>
            <person name="Wei G."/>
            <person name="Gao Z."/>
            <person name="Shao Z."/>
        </authorList>
    </citation>
    <scope>NUCLEOTIDE SEQUENCE [LARGE SCALE GENOMIC DNA]</scope>
    <source>
        <strain evidence="17 18">DS-2</strain>
    </source>
</reference>
<keyword evidence="8 12" id="KW-0457">Lysine biosynthesis</keyword>
<evidence type="ECO:0000256" key="1">
    <source>
        <dbReference type="ARBA" id="ARBA00003294"/>
    </source>
</evidence>
<comment type="subunit">
    <text evidence="12">Homotetramer; dimer of dimers.</text>
</comment>
<feature type="site" description="L-lysine inhibitor binding" evidence="16">
    <location>
        <position position="106"/>
    </location>
</feature>